<dbReference type="Pfam" id="PF13041">
    <property type="entry name" value="PPR_2"/>
    <property type="match status" value="1"/>
</dbReference>
<keyword evidence="1" id="KW-0677">Repeat</keyword>
<proteinExistence type="predicted"/>
<dbReference type="InterPro" id="IPR011990">
    <property type="entry name" value="TPR-like_helical_dom_sf"/>
</dbReference>
<protein>
    <submittedName>
        <fullName evidence="4">Mitochondrial protein</fullName>
    </submittedName>
</protein>
<feature type="non-terminal residue" evidence="4">
    <location>
        <position position="1"/>
    </location>
</feature>
<evidence type="ECO:0000256" key="2">
    <source>
        <dbReference type="PROSITE-ProRule" id="PRU00708"/>
    </source>
</evidence>
<dbReference type="EMBL" id="GBEZ01021097">
    <property type="protein sequence ID" value="JAC65626.1"/>
    <property type="molecule type" value="Transcribed_RNA"/>
</dbReference>
<dbReference type="PROSITE" id="PS51375">
    <property type="entry name" value="PPR"/>
    <property type="match status" value="2"/>
</dbReference>
<dbReference type="PANTHER" id="PTHR47936">
    <property type="entry name" value="PPR_LONG DOMAIN-CONTAINING PROTEIN"/>
    <property type="match status" value="1"/>
</dbReference>
<organism evidence="4">
    <name type="scientific">Tetraselmis sp. GSL018</name>
    <dbReference type="NCBI Taxonomy" id="582737"/>
    <lineage>
        <taxon>Eukaryota</taxon>
        <taxon>Viridiplantae</taxon>
        <taxon>Chlorophyta</taxon>
        <taxon>core chlorophytes</taxon>
        <taxon>Chlorodendrophyceae</taxon>
        <taxon>Chlorodendrales</taxon>
        <taxon>Chlorodendraceae</taxon>
        <taxon>Tetraselmis</taxon>
    </lineage>
</organism>
<evidence type="ECO:0000313" key="4">
    <source>
        <dbReference type="EMBL" id="JAC65626.1"/>
    </source>
</evidence>
<name>A0A061R555_9CHLO</name>
<dbReference type="InterPro" id="IPR002885">
    <property type="entry name" value="PPR_rpt"/>
</dbReference>
<sequence>CSHSGRWDRAFEVFDNAVQQGFRPNSFTADLLIRSCNFKRAGHWQPAMRAFRALQDTGAEPPDSLVEAVLDVAAAAMHRAKRIQEAMDVFEGLSGLGLECRTSVFNNILKVCARDRQCDKATALFEQMVFLRVEATTETYNWLIKACQRSSRSDKVLEIFEWMVEGRGASVRVVPDTETYNTLLAACHERGMLEKACEVMAWMEGSKTEFDQATYEEVIATLEIAGIWDAKGTSPMHTPRNKGLAKSFRPRPSPFDGMRMIYMENKEERAIEEVLAKEKLGVDSWAPMSMRSPVESGLMAPVEEPPPPQSAFCSFSIARGSKQPQRTFLPSLNSNFNHSHDAVPIRRHFKGVKAQYPPS</sequence>
<dbReference type="Gene3D" id="1.25.40.10">
    <property type="entry name" value="Tetratricopeptide repeat domain"/>
    <property type="match status" value="1"/>
</dbReference>
<reference evidence="4" key="1">
    <citation type="submission" date="2014-05" db="EMBL/GenBank/DDBJ databases">
        <title>The transcriptome of the halophilic microalga Tetraselmis sp. GSL018 isolated from the Great Salt Lake, Utah.</title>
        <authorList>
            <person name="Jinkerson R.E."/>
            <person name="D'Adamo S."/>
            <person name="Posewitz M.C."/>
        </authorList>
    </citation>
    <scope>NUCLEOTIDE SEQUENCE</scope>
    <source>
        <strain evidence="4">GSL018</strain>
    </source>
</reference>
<evidence type="ECO:0000259" key="3">
    <source>
        <dbReference type="Pfam" id="PF17177"/>
    </source>
</evidence>
<dbReference type="Pfam" id="PF17177">
    <property type="entry name" value="PPR_long"/>
    <property type="match status" value="1"/>
</dbReference>
<dbReference type="AlphaFoldDB" id="A0A061R555"/>
<dbReference type="InterPro" id="IPR033443">
    <property type="entry name" value="PROP1-like_PPR_dom"/>
</dbReference>
<gene>
    <name evidence="4" type="ORF">TSPGSL018_15626</name>
</gene>
<feature type="repeat" description="PPR" evidence="2">
    <location>
        <begin position="136"/>
        <end position="170"/>
    </location>
</feature>
<feature type="domain" description="PROP1-like PPR" evidence="3">
    <location>
        <begin position="1"/>
        <end position="161"/>
    </location>
</feature>
<evidence type="ECO:0000256" key="1">
    <source>
        <dbReference type="ARBA" id="ARBA00022737"/>
    </source>
</evidence>
<dbReference type="PANTHER" id="PTHR47936:SF1">
    <property type="entry name" value="PENTATRICOPEPTIDE REPEAT-CONTAINING PROTEIN GUN1, CHLOROPLASTIC"/>
    <property type="match status" value="1"/>
</dbReference>
<accession>A0A061R555</accession>
<feature type="repeat" description="PPR" evidence="2">
    <location>
        <begin position="176"/>
        <end position="210"/>
    </location>
</feature>